<dbReference type="GeneID" id="87960021"/>
<dbReference type="Proteomes" id="UP001329825">
    <property type="component" value="Chromosome 11"/>
</dbReference>
<sequence length="456" mass="49650">MDQVDGEPSSHQPVVHYTKPILASIGTVLIDAFDSPPRPIIDPVVVSSKILGLPTSAAITTPTLPTPPSPSNPSGTTTSTSSSSSSVALSNNIHHQPLSVPPHLITPITSPVPSVGPSTPQLSLDDIPSPNAEDVYEMLGGGALYALVGARFWLSPKQLRTLVDRSPEDEPNDLPIEVEDKLKSLGEDIWVWNRGKGTKMTRARIRYEGDIRFFQPIVKAPHRTIAQINSSPLHGAEYLHISPPYSPENVATLLDEIDSLKKLDPERSWSPKIVFEPTPPSCHPGQKEWLERILSRIQVLSPNHEEIFSFYSIPLMEFSDPDLKPTVEKLIKHLVSDVGIGEDGKGIVIVRCGRLGACVGTKLHGLKWCPAYFTGQEESKVRDVTGAGNAFLGGYIAGLSLSDGDPYEALLYATVSASFVVEQFGLPILSQVGDDKEEWNGDSPYRRLESLGKRVE</sequence>
<dbReference type="RefSeq" id="XP_062795631.1">
    <property type="nucleotide sequence ID" value="XM_062939580.1"/>
</dbReference>
<reference evidence="3 4" key="1">
    <citation type="submission" date="2024-01" db="EMBL/GenBank/DDBJ databases">
        <title>Comparative genomics of Cryptococcus and Kwoniella reveals pathogenesis evolution and contrasting modes of karyotype evolution via chromosome fusion or intercentromeric recombination.</title>
        <authorList>
            <person name="Coelho M.A."/>
            <person name="David-Palma M."/>
            <person name="Shea T."/>
            <person name="Bowers K."/>
            <person name="McGinley-Smith S."/>
            <person name="Mohammad A.W."/>
            <person name="Gnirke A."/>
            <person name="Yurkov A.M."/>
            <person name="Nowrousian M."/>
            <person name="Sun S."/>
            <person name="Cuomo C.A."/>
            <person name="Heitman J."/>
        </authorList>
    </citation>
    <scope>NUCLEOTIDE SEQUENCE [LARGE SCALE GENOMIC DNA]</scope>
    <source>
        <strain evidence="3">CBS 11374</strain>
    </source>
</reference>
<feature type="domain" description="Carbohydrate kinase PfkB" evidence="2">
    <location>
        <begin position="227"/>
        <end position="425"/>
    </location>
</feature>
<dbReference type="EMBL" id="CP141891">
    <property type="protein sequence ID" value="WRT70892.1"/>
    <property type="molecule type" value="Genomic_DNA"/>
</dbReference>
<evidence type="ECO:0000259" key="2">
    <source>
        <dbReference type="Pfam" id="PF00294"/>
    </source>
</evidence>
<keyword evidence="4" id="KW-1185">Reference proteome</keyword>
<feature type="compositionally biased region" description="Low complexity" evidence="1">
    <location>
        <begin position="72"/>
        <end position="89"/>
    </location>
</feature>
<dbReference type="Gene3D" id="3.40.1190.20">
    <property type="match status" value="1"/>
</dbReference>
<name>A0ABZ1DBB6_9TREE</name>
<evidence type="ECO:0000313" key="4">
    <source>
        <dbReference type="Proteomes" id="UP001329825"/>
    </source>
</evidence>
<evidence type="ECO:0000313" key="3">
    <source>
        <dbReference type="EMBL" id="WRT70892.1"/>
    </source>
</evidence>
<gene>
    <name evidence="3" type="ORF">IL334_007891</name>
</gene>
<dbReference type="InterPro" id="IPR029056">
    <property type="entry name" value="Ribokinase-like"/>
</dbReference>
<protein>
    <recommendedName>
        <fullName evidence="2">Carbohydrate kinase PfkB domain-containing protein</fullName>
    </recommendedName>
</protein>
<accession>A0ABZ1DBB6</accession>
<dbReference type="Pfam" id="PF00294">
    <property type="entry name" value="PfkB"/>
    <property type="match status" value="1"/>
</dbReference>
<dbReference type="PANTHER" id="PTHR47098">
    <property type="entry name" value="PROTEIN MAK32"/>
    <property type="match status" value="1"/>
</dbReference>
<dbReference type="SUPFAM" id="SSF53613">
    <property type="entry name" value="Ribokinase-like"/>
    <property type="match status" value="1"/>
</dbReference>
<dbReference type="InterPro" id="IPR011611">
    <property type="entry name" value="PfkB_dom"/>
</dbReference>
<feature type="region of interest" description="Disordered" evidence="1">
    <location>
        <begin position="59"/>
        <end position="89"/>
    </location>
</feature>
<evidence type="ECO:0000256" key="1">
    <source>
        <dbReference type="SAM" id="MobiDB-lite"/>
    </source>
</evidence>
<organism evidence="3 4">
    <name type="scientific">Kwoniella shivajii</name>
    <dbReference type="NCBI Taxonomy" id="564305"/>
    <lineage>
        <taxon>Eukaryota</taxon>
        <taxon>Fungi</taxon>
        <taxon>Dikarya</taxon>
        <taxon>Basidiomycota</taxon>
        <taxon>Agaricomycotina</taxon>
        <taxon>Tremellomycetes</taxon>
        <taxon>Tremellales</taxon>
        <taxon>Cryptococcaceae</taxon>
        <taxon>Kwoniella</taxon>
    </lineage>
</organism>
<dbReference type="PANTHER" id="PTHR47098:SF2">
    <property type="entry name" value="PROTEIN MAK32"/>
    <property type="match status" value="1"/>
</dbReference>
<proteinExistence type="predicted"/>